<evidence type="ECO:0000313" key="3">
    <source>
        <dbReference type="Proteomes" id="UP000887566"/>
    </source>
</evidence>
<accession>A0A914VPT7</accession>
<dbReference type="Gene3D" id="3.50.4.10">
    <property type="entry name" value="Hepatocyte Growth Factor"/>
    <property type="match status" value="1"/>
</dbReference>
<keyword evidence="1" id="KW-0472">Membrane</keyword>
<dbReference type="GO" id="GO:0009653">
    <property type="term" value="P:anatomical structure morphogenesis"/>
    <property type="evidence" value="ECO:0007669"/>
    <property type="project" value="TreeGrafter"/>
</dbReference>
<proteinExistence type="predicted"/>
<feature type="transmembrane region" description="Helical" evidence="1">
    <location>
        <begin position="48"/>
        <end position="68"/>
    </location>
</feature>
<dbReference type="SUPFAM" id="SSF57414">
    <property type="entry name" value="Hairpin loop containing domain-like"/>
    <property type="match status" value="1"/>
</dbReference>
<evidence type="ECO:0000313" key="4">
    <source>
        <dbReference type="WBParaSite" id="PSAMB.scaffold2297size24060.g17236.t1"/>
    </source>
</evidence>
<dbReference type="PROSITE" id="PS50948">
    <property type="entry name" value="PAN"/>
    <property type="match status" value="1"/>
</dbReference>
<dbReference type="InterPro" id="IPR003609">
    <property type="entry name" value="Pan_app"/>
</dbReference>
<dbReference type="Pfam" id="PF00024">
    <property type="entry name" value="PAN_1"/>
    <property type="match status" value="1"/>
</dbReference>
<feature type="domain" description="Apple" evidence="2">
    <location>
        <begin position="95"/>
        <end position="179"/>
    </location>
</feature>
<dbReference type="CDD" id="cd01099">
    <property type="entry name" value="PAN_AP_HGF"/>
    <property type="match status" value="1"/>
</dbReference>
<dbReference type="WBParaSite" id="PSAMB.scaffold2297size24060.g17236.t1">
    <property type="protein sequence ID" value="PSAMB.scaffold2297size24060.g17236.t1"/>
    <property type="gene ID" value="PSAMB.scaffold2297size24060.g17236"/>
</dbReference>
<dbReference type="PANTHER" id="PTHR47327:SF1">
    <property type="entry name" value="RE15579P"/>
    <property type="match status" value="1"/>
</dbReference>
<evidence type="ECO:0000259" key="2">
    <source>
        <dbReference type="PROSITE" id="PS50948"/>
    </source>
</evidence>
<organism evidence="3 4">
    <name type="scientific">Plectus sambesii</name>
    <dbReference type="NCBI Taxonomy" id="2011161"/>
    <lineage>
        <taxon>Eukaryota</taxon>
        <taxon>Metazoa</taxon>
        <taxon>Ecdysozoa</taxon>
        <taxon>Nematoda</taxon>
        <taxon>Chromadorea</taxon>
        <taxon>Plectida</taxon>
        <taxon>Plectina</taxon>
        <taxon>Plectoidea</taxon>
        <taxon>Plectidae</taxon>
        <taxon>Plectus</taxon>
    </lineage>
</organism>
<dbReference type="PANTHER" id="PTHR47327">
    <property type="entry name" value="FI18240P1-RELATED"/>
    <property type="match status" value="1"/>
</dbReference>
<name>A0A914VPT7_9BILA</name>
<dbReference type="InterPro" id="IPR052774">
    <property type="entry name" value="Celegans_DevNeuronal_Protein"/>
</dbReference>
<reference evidence="4" key="1">
    <citation type="submission" date="2022-11" db="UniProtKB">
        <authorList>
            <consortium name="WormBaseParasite"/>
        </authorList>
    </citation>
    <scope>IDENTIFICATION</scope>
</reference>
<keyword evidence="1" id="KW-1133">Transmembrane helix</keyword>
<evidence type="ECO:0000256" key="1">
    <source>
        <dbReference type="SAM" id="Phobius"/>
    </source>
</evidence>
<dbReference type="AlphaFoldDB" id="A0A914VPT7"/>
<protein>
    <submittedName>
        <fullName evidence="4">Apple domain-containing protein</fullName>
    </submittedName>
</protein>
<sequence>MLSRPTRAAGLIPWMENDDQTNAPDLPTSSTDVCYYSRLMRAGVGESFNLLSLSPIVMVSASLLFSLFSLSTMASMTMAALSSSADAPNKLLLSCFEFHENYWMMGFAFHTVSIEFKDDCLRHCLTSQMRGGESCRSAMHIPNDQECVLAEQSHSDRPDLFVENDQRAFFSVNYYENKCADAPVKGGQISAKLEGFKSGAGIVKMAQDITSKQAYVLAVLTDLEANEHYTIHYKNTGEVASGCSNIVGRQGAELDDSTTILMELTTDHTGMAVRPWEQLVVDIYGSNSPLN</sequence>
<dbReference type="Proteomes" id="UP000887566">
    <property type="component" value="Unplaced"/>
</dbReference>
<keyword evidence="3" id="KW-1185">Reference proteome</keyword>
<keyword evidence="1" id="KW-0812">Transmembrane</keyword>
<dbReference type="SMART" id="SM00473">
    <property type="entry name" value="PAN_AP"/>
    <property type="match status" value="1"/>
</dbReference>